<name>A0A229ULB6_9BACL</name>
<keyword evidence="2" id="KW-0238">DNA-binding</keyword>
<evidence type="ECO:0000313" key="6">
    <source>
        <dbReference type="Proteomes" id="UP000215509"/>
    </source>
</evidence>
<organism evidence="5 6">
    <name type="scientific">Paenibacillus rigui</name>
    <dbReference type="NCBI Taxonomy" id="554312"/>
    <lineage>
        <taxon>Bacteria</taxon>
        <taxon>Bacillati</taxon>
        <taxon>Bacillota</taxon>
        <taxon>Bacilli</taxon>
        <taxon>Bacillales</taxon>
        <taxon>Paenibacillaceae</taxon>
        <taxon>Paenibacillus</taxon>
    </lineage>
</organism>
<gene>
    <name evidence="5" type="ORF">CF651_22335</name>
</gene>
<dbReference type="Gene3D" id="1.10.10.10">
    <property type="entry name" value="Winged helix-like DNA-binding domain superfamily/Winged helix DNA-binding domain"/>
    <property type="match status" value="1"/>
</dbReference>
<dbReference type="AlphaFoldDB" id="A0A229ULB6"/>
<reference evidence="5 6" key="1">
    <citation type="submission" date="2017-07" db="EMBL/GenBank/DDBJ databases">
        <title>Genome sequencing and assembly of Paenibacillus rigui.</title>
        <authorList>
            <person name="Mayilraj S."/>
        </authorList>
    </citation>
    <scope>NUCLEOTIDE SEQUENCE [LARGE SCALE GENOMIC DNA]</scope>
    <source>
        <strain evidence="5 6">JCM 16352</strain>
    </source>
</reference>
<dbReference type="OrthoDB" id="9791143at2"/>
<evidence type="ECO:0000256" key="2">
    <source>
        <dbReference type="ARBA" id="ARBA00023125"/>
    </source>
</evidence>
<dbReference type="PANTHER" id="PTHR33204:SF37">
    <property type="entry name" value="HTH-TYPE TRANSCRIPTIONAL REGULATOR YODB"/>
    <property type="match status" value="1"/>
</dbReference>
<keyword evidence="6" id="KW-1185">Reference proteome</keyword>
<evidence type="ECO:0000256" key="3">
    <source>
        <dbReference type="ARBA" id="ARBA00023163"/>
    </source>
</evidence>
<dbReference type="EMBL" id="NMQW01000034">
    <property type="protein sequence ID" value="OXM84173.1"/>
    <property type="molecule type" value="Genomic_DNA"/>
</dbReference>
<dbReference type="Pfam" id="PF01638">
    <property type="entry name" value="HxlR"/>
    <property type="match status" value="1"/>
</dbReference>
<dbReference type="SUPFAM" id="SSF46785">
    <property type="entry name" value="Winged helix' DNA-binding domain"/>
    <property type="match status" value="1"/>
</dbReference>
<keyword evidence="1" id="KW-0805">Transcription regulation</keyword>
<dbReference type="Proteomes" id="UP000215509">
    <property type="component" value="Unassembled WGS sequence"/>
</dbReference>
<accession>A0A229ULB6</accession>
<protein>
    <submittedName>
        <fullName evidence="5">Transcriptional regulator</fullName>
    </submittedName>
</protein>
<dbReference type="InterPro" id="IPR036390">
    <property type="entry name" value="WH_DNA-bd_sf"/>
</dbReference>
<sequence length="123" mass="13918">MSMPESGTTSKMLAQTNNYVPKQPTHIECSIEKTLDAIGGKWSFLVLRELFGGTKRFGELQKKIKAISPKSLTETLRHLEEEGVLERTAYPTVPVTVEYTLTPKGQDLHQILKEMKLWAAKWS</sequence>
<feature type="domain" description="HTH hxlR-type" evidence="4">
    <location>
        <begin position="29"/>
        <end position="123"/>
    </location>
</feature>
<evidence type="ECO:0000313" key="5">
    <source>
        <dbReference type="EMBL" id="OXM84173.1"/>
    </source>
</evidence>
<dbReference type="PROSITE" id="PS51118">
    <property type="entry name" value="HTH_HXLR"/>
    <property type="match status" value="1"/>
</dbReference>
<keyword evidence="3" id="KW-0804">Transcription</keyword>
<dbReference type="PANTHER" id="PTHR33204">
    <property type="entry name" value="TRANSCRIPTIONAL REGULATOR, MARR FAMILY"/>
    <property type="match status" value="1"/>
</dbReference>
<evidence type="ECO:0000259" key="4">
    <source>
        <dbReference type="PROSITE" id="PS51118"/>
    </source>
</evidence>
<dbReference type="GO" id="GO:0003677">
    <property type="term" value="F:DNA binding"/>
    <property type="evidence" value="ECO:0007669"/>
    <property type="project" value="UniProtKB-KW"/>
</dbReference>
<dbReference type="InterPro" id="IPR036388">
    <property type="entry name" value="WH-like_DNA-bd_sf"/>
</dbReference>
<evidence type="ECO:0000256" key="1">
    <source>
        <dbReference type="ARBA" id="ARBA00023015"/>
    </source>
</evidence>
<dbReference type="InterPro" id="IPR002577">
    <property type="entry name" value="HTH_HxlR"/>
</dbReference>
<proteinExistence type="predicted"/>
<comment type="caution">
    <text evidence="5">The sequence shown here is derived from an EMBL/GenBank/DDBJ whole genome shotgun (WGS) entry which is preliminary data.</text>
</comment>